<evidence type="ECO:0000313" key="2">
    <source>
        <dbReference type="Proteomes" id="UP000215914"/>
    </source>
</evidence>
<protein>
    <recommendedName>
        <fullName evidence="3">Reverse transcriptase zinc-binding domain-containing protein</fullName>
    </recommendedName>
</protein>
<dbReference type="Proteomes" id="UP000215914">
    <property type="component" value="Unassembled WGS sequence"/>
</dbReference>
<sequence length="55" mass="6357">MTGLDNRADKWSWVAAKDGTFSVASSRALLNRYAIPFYPLVWVKLVPKKVNIFEW</sequence>
<dbReference type="AlphaFoldDB" id="A0A9K3IRS3"/>
<keyword evidence="2" id="KW-1185">Reference proteome</keyword>
<reference evidence="1" key="2">
    <citation type="submission" date="2020-06" db="EMBL/GenBank/DDBJ databases">
        <title>Helianthus annuus Genome sequencing and assembly Release 2.</title>
        <authorList>
            <person name="Gouzy J."/>
            <person name="Langlade N."/>
            <person name="Munos S."/>
        </authorList>
    </citation>
    <scope>NUCLEOTIDE SEQUENCE</scope>
    <source>
        <tissue evidence="1">Leaves</tissue>
    </source>
</reference>
<dbReference type="EMBL" id="MNCJ02000321">
    <property type="protein sequence ID" value="KAF5801569.1"/>
    <property type="molecule type" value="Genomic_DNA"/>
</dbReference>
<gene>
    <name evidence="1" type="ORF">HanXRQr2_Chr06g0249581</name>
</gene>
<comment type="caution">
    <text evidence="1">The sequence shown here is derived from an EMBL/GenBank/DDBJ whole genome shotgun (WGS) entry which is preliminary data.</text>
</comment>
<proteinExistence type="predicted"/>
<organism evidence="1 2">
    <name type="scientific">Helianthus annuus</name>
    <name type="common">Common sunflower</name>
    <dbReference type="NCBI Taxonomy" id="4232"/>
    <lineage>
        <taxon>Eukaryota</taxon>
        <taxon>Viridiplantae</taxon>
        <taxon>Streptophyta</taxon>
        <taxon>Embryophyta</taxon>
        <taxon>Tracheophyta</taxon>
        <taxon>Spermatophyta</taxon>
        <taxon>Magnoliopsida</taxon>
        <taxon>eudicotyledons</taxon>
        <taxon>Gunneridae</taxon>
        <taxon>Pentapetalae</taxon>
        <taxon>asterids</taxon>
        <taxon>campanulids</taxon>
        <taxon>Asterales</taxon>
        <taxon>Asteraceae</taxon>
        <taxon>Asteroideae</taxon>
        <taxon>Heliantheae alliance</taxon>
        <taxon>Heliantheae</taxon>
        <taxon>Helianthus</taxon>
    </lineage>
</organism>
<reference evidence="1" key="1">
    <citation type="journal article" date="2017" name="Nature">
        <title>The sunflower genome provides insights into oil metabolism, flowering and Asterid evolution.</title>
        <authorList>
            <person name="Badouin H."/>
            <person name="Gouzy J."/>
            <person name="Grassa C.J."/>
            <person name="Murat F."/>
            <person name="Staton S.E."/>
            <person name="Cottret L."/>
            <person name="Lelandais-Briere C."/>
            <person name="Owens G.L."/>
            <person name="Carrere S."/>
            <person name="Mayjonade B."/>
            <person name="Legrand L."/>
            <person name="Gill N."/>
            <person name="Kane N.C."/>
            <person name="Bowers J.E."/>
            <person name="Hubner S."/>
            <person name="Bellec A."/>
            <person name="Berard A."/>
            <person name="Berges H."/>
            <person name="Blanchet N."/>
            <person name="Boniface M.C."/>
            <person name="Brunel D."/>
            <person name="Catrice O."/>
            <person name="Chaidir N."/>
            <person name="Claudel C."/>
            <person name="Donnadieu C."/>
            <person name="Faraut T."/>
            <person name="Fievet G."/>
            <person name="Helmstetter N."/>
            <person name="King M."/>
            <person name="Knapp S.J."/>
            <person name="Lai Z."/>
            <person name="Le Paslier M.C."/>
            <person name="Lippi Y."/>
            <person name="Lorenzon L."/>
            <person name="Mandel J.R."/>
            <person name="Marage G."/>
            <person name="Marchand G."/>
            <person name="Marquand E."/>
            <person name="Bret-Mestries E."/>
            <person name="Morien E."/>
            <person name="Nambeesan S."/>
            <person name="Nguyen T."/>
            <person name="Pegot-Espagnet P."/>
            <person name="Pouilly N."/>
            <person name="Raftis F."/>
            <person name="Sallet E."/>
            <person name="Schiex T."/>
            <person name="Thomas J."/>
            <person name="Vandecasteele C."/>
            <person name="Vares D."/>
            <person name="Vear F."/>
            <person name="Vautrin S."/>
            <person name="Crespi M."/>
            <person name="Mangin B."/>
            <person name="Burke J.M."/>
            <person name="Salse J."/>
            <person name="Munos S."/>
            <person name="Vincourt P."/>
            <person name="Rieseberg L.H."/>
            <person name="Langlade N.B."/>
        </authorList>
    </citation>
    <scope>NUCLEOTIDE SEQUENCE</scope>
    <source>
        <tissue evidence="1">Leaves</tissue>
    </source>
</reference>
<accession>A0A9K3IRS3</accession>
<evidence type="ECO:0008006" key="3">
    <source>
        <dbReference type="Google" id="ProtNLM"/>
    </source>
</evidence>
<name>A0A9K3IRS3_HELAN</name>
<dbReference type="Gramene" id="mRNA:HanXRQr2_Chr06g0249581">
    <property type="protein sequence ID" value="CDS:HanXRQr2_Chr06g0249581.1"/>
    <property type="gene ID" value="HanXRQr2_Chr06g0249581"/>
</dbReference>
<evidence type="ECO:0000313" key="1">
    <source>
        <dbReference type="EMBL" id="KAF5801569.1"/>
    </source>
</evidence>